<dbReference type="EMBL" id="NNRJ01000031">
    <property type="protein sequence ID" value="OYR17593.1"/>
    <property type="molecule type" value="Genomic_DNA"/>
</dbReference>
<dbReference type="Proteomes" id="UP000215590">
    <property type="component" value="Unassembled WGS sequence"/>
</dbReference>
<protein>
    <submittedName>
        <fullName evidence="1">Uncharacterized protein</fullName>
    </submittedName>
</protein>
<dbReference type="AlphaFoldDB" id="A0A256FRY4"/>
<accession>A0A256FRY4</accession>
<evidence type="ECO:0000313" key="2">
    <source>
        <dbReference type="Proteomes" id="UP000215590"/>
    </source>
</evidence>
<gene>
    <name evidence="1" type="ORF">CEV31_4320</name>
</gene>
<organism evidence="1 2">
    <name type="scientific">Brucella thiophenivorans</name>
    <dbReference type="NCBI Taxonomy" id="571255"/>
    <lineage>
        <taxon>Bacteria</taxon>
        <taxon>Pseudomonadati</taxon>
        <taxon>Pseudomonadota</taxon>
        <taxon>Alphaproteobacteria</taxon>
        <taxon>Hyphomicrobiales</taxon>
        <taxon>Brucellaceae</taxon>
        <taxon>Brucella/Ochrobactrum group</taxon>
        <taxon>Brucella</taxon>
    </lineage>
</organism>
<name>A0A256FRY4_9HYPH</name>
<reference evidence="1 2" key="1">
    <citation type="submission" date="2017-07" db="EMBL/GenBank/DDBJ databases">
        <title>Phylogenetic study on the rhizospheric bacterium Ochrobactrum sp. A44.</title>
        <authorList>
            <person name="Krzyzanowska D.M."/>
            <person name="Ossowicki A."/>
            <person name="Rajewska M."/>
            <person name="Maciag T."/>
            <person name="Kaczynski Z."/>
            <person name="Czerwicka M."/>
            <person name="Jafra S."/>
        </authorList>
    </citation>
    <scope>NUCLEOTIDE SEQUENCE [LARGE SCALE GENOMIC DNA]</scope>
    <source>
        <strain evidence="1 2">DSM 7216</strain>
    </source>
</reference>
<proteinExistence type="predicted"/>
<sequence length="37" mass="4546">MNTGWEKFNVQSILIVRNFLHYLSRNNFVMRSYKILL</sequence>
<evidence type="ECO:0000313" key="1">
    <source>
        <dbReference type="EMBL" id="OYR17593.1"/>
    </source>
</evidence>
<keyword evidence="2" id="KW-1185">Reference proteome</keyword>
<comment type="caution">
    <text evidence="1">The sequence shown here is derived from an EMBL/GenBank/DDBJ whole genome shotgun (WGS) entry which is preliminary data.</text>
</comment>